<name>A0A6J7H1A6_9ZZZZ</name>
<keyword evidence="2" id="KW-0472">Membrane</keyword>
<sequence>MPASMGDTLLPVTTPVSLSTRTRRSRPRRTGRAAAVSSAVLGVPVLALLAAPAHADVPEGWAGQDEVNNLDFLGALALYAGAPLLLFVLIGLAVYLPAMVRGEKLLPDHSGGEAQWIGGPRQGVAELPAPDGDDSRAGGASGSW</sequence>
<accession>A0A6J7H1A6</accession>
<proteinExistence type="predicted"/>
<gene>
    <name evidence="3" type="ORF">UFOPK3662_00236</name>
</gene>
<feature type="transmembrane region" description="Helical" evidence="2">
    <location>
        <begin position="72"/>
        <end position="96"/>
    </location>
</feature>
<evidence type="ECO:0000256" key="1">
    <source>
        <dbReference type="SAM" id="MobiDB-lite"/>
    </source>
</evidence>
<keyword evidence="2" id="KW-0812">Transmembrane</keyword>
<reference evidence="3" key="1">
    <citation type="submission" date="2020-05" db="EMBL/GenBank/DDBJ databases">
        <authorList>
            <person name="Chiriac C."/>
            <person name="Salcher M."/>
            <person name="Ghai R."/>
            <person name="Kavagutti S V."/>
        </authorList>
    </citation>
    <scope>NUCLEOTIDE SEQUENCE</scope>
</reference>
<dbReference type="EMBL" id="CAFBMW010000001">
    <property type="protein sequence ID" value="CAB4914717.1"/>
    <property type="molecule type" value="Genomic_DNA"/>
</dbReference>
<evidence type="ECO:0000256" key="2">
    <source>
        <dbReference type="SAM" id="Phobius"/>
    </source>
</evidence>
<keyword evidence="2" id="KW-1133">Transmembrane helix</keyword>
<evidence type="ECO:0000313" key="3">
    <source>
        <dbReference type="EMBL" id="CAB4914717.1"/>
    </source>
</evidence>
<feature type="transmembrane region" description="Helical" evidence="2">
    <location>
        <begin position="33"/>
        <end position="52"/>
    </location>
</feature>
<protein>
    <submittedName>
        <fullName evidence="3">Unannotated protein</fullName>
    </submittedName>
</protein>
<feature type="region of interest" description="Disordered" evidence="1">
    <location>
        <begin position="111"/>
        <end position="144"/>
    </location>
</feature>
<organism evidence="3">
    <name type="scientific">freshwater metagenome</name>
    <dbReference type="NCBI Taxonomy" id="449393"/>
    <lineage>
        <taxon>unclassified sequences</taxon>
        <taxon>metagenomes</taxon>
        <taxon>ecological metagenomes</taxon>
    </lineage>
</organism>
<dbReference type="AlphaFoldDB" id="A0A6J7H1A6"/>